<gene>
    <name evidence="1" type="primary">orf86a</name>
</gene>
<proteinExistence type="predicted"/>
<protein>
    <submittedName>
        <fullName evidence="1">Uncharacterized protein</fullName>
    </submittedName>
</protein>
<geneLocation type="mitochondrion" evidence="1"/>
<dbReference type="AlphaFoldDB" id="A0A650GBQ4"/>
<accession>A0A650GBQ4</accession>
<reference evidence="1" key="1">
    <citation type="submission" date="2019-06" db="EMBL/GenBank/DDBJ databases">
        <title>Complete mitochondrial genome sequencing of NWB CMS and Normal type.</title>
        <authorList>
            <person name="Zhang L."/>
            <person name="Wang Q."/>
            <person name="Wang Y."/>
        </authorList>
    </citation>
    <scope>NUCLEOTIDE SEQUENCE</scope>
    <source>
        <strain evidence="1">YB-A</strain>
        <strain evidence="2">YB-B</strain>
    </source>
</reference>
<dbReference type="EMBL" id="MN056360">
    <property type="protein sequence ID" value="QGW48367.1"/>
    <property type="molecule type" value="Genomic_DNA"/>
</dbReference>
<organism evidence="1">
    <name type="scientific">Raphanus sativus</name>
    <name type="common">Radish</name>
    <name type="synonym">Raphanus raphanistrum var. sativus</name>
    <dbReference type="NCBI Taxonomy" id="3726"/>
    <lineage>
        <taxon>Eukaryota</taxon>
        <taxon>Viridiplantae</taxon>
        <taxon>Streptophyta</taxon>
        <taxon>Embryophyta</taxon>
        <taxon>Tracheophyta</taxon>
        <taxon>Spermatophyta</taxon>
        <taxon>Magnoliopsida</taxon>
        <taxon>eudicotyledons</taxon>
        <taxon>Gunneridae</taxon>
        <taxon>Pentapetalae</taxon>
        <taxon>rosids</taxon>
        <taxon>malvids</taxon>
        <taxon>Brassicales</taxon>
        <taxon>Brassicaceae</taxon>
        <taxon>Brassiceae</taxon>
        <taxon>Raphanus</taxon>
    </lineage>
</organism>
<evidence type="ECO:0000313" key="2">
    <source>
        <dbReference type="EMBL" id="QGW48570.1"/>
    </source>
</evidence>
<keyword evidence="1" id="KW-0496">Mitochondrion</keyword>
<dbReference type="EMBL" id="MN056359">
    <property type="protein sequence ID" value="QGW48570.1"/>
    <property type="molecule type" value="Genomic_DNA"/>
</dbReference>
<name>A0A650GBQ4_RAPSA</name>
<evidence type="ECO:0000313" key="1">
    <source>
        <dbReference type="EMBL" id="QGW48367.1"/>
    </source>
</evidence>
<sequence length="86" mass="10371">MRAFHYRGNIPPWHTRNMGPKIAEEQDPKRWLLQEWNIPKHSLLQEFELIVPQSSVSVQSLHRHNTLSHSQRWPLSLFAFGLIWYR</sequence>